<proteinExistence type="predicted"/>
<name>B1MI52_MYCA9</name>
<dbReference type="KEGG" id="mab:MAB_0778"/>
<protein>
    <recommendedName>
        <fullName evidence="3">Liporotein LppU</fullName>
    </recommendedName>
</protein>
<keyword evidence="2" id="KW-1185">Reference proteome</keyword>
<reference evidence="1 2" key="1">
    <citation type="journal article" date="2009" name="PLoS ONE">
        <title>Non mycobacterial virulence genes in the genome of the emerging pathogen Mycobacterium abscessus.</title>
        <authorList>
            <person name="Ripoll F."/>
            <person name="Pasek S."/>
            <person name="Schenowitz C."/>
            <person name="Dossat C."/>
            <person name="Barbe V."/>
            <person name="Rottman M."/>
            <person name="Macheras E."/>
            <person name="Heym B."/>
            <person name="Herrmann J.L."/>
            <person name="Daffe M."/>
            <person name="Brosch R."/>
            <person name="Risler J.L."/>
            <person name="Gaillard J.L."/>
        </authorList>
    </citation>
    <scope>NUCLEOTIDE SEQUENCE [LARGE SCALE GENOMIC DNA]</scope>
    <source>
        <strain evidence="2">ATCC 19977 / DSM 44196 / CCUG 20993 / CIP 104536 / JCM 13569 / NCTC 13031 / TMC 1543 / L948</strain>
    </source>
</reference>
<dbReference type="AlphaFoldDB" id="B1MI52"/>
<accession>B1MI52</accession>
<organism evidence="1 2">
    <name type="scientific">Mycobacteroides abscessus (strain ATCC 19977 / DSM 44196 / CCUG 20993 / CIP 104536 / JCM 13569 / NCTC 13031 / TMC 1543 / L948)</name>
    <name type="common">Mycobacterium abscessus</name>
    <dbReference type="NCBI Taxonomy" id="561007"/>
    <lineage>
        <taxon>Bacteria</taxon>
        <taxon>Bacillati</taxon>
        <taxon>Actinomycetota</taxon>
        <taxon>Actinomycetes</taxon>
        <taxon>Mycobacteriales</taxon>
        <taxon>Mycobacteriaceae</taxon>
        <taxon>Mycobacteroides</taxon>
        <taxon>Mycobacteroides abscessus</taxon>
    </lineage>
</organism>
<dbReference type="Proteomes" id="UP000007137">
    <property type="component" value="Chromosome"/>
</dbReference>
<gene>
    <name evidence="1" type="ordered locus">MAB_0778</name>
</gene>
<evidence type="ECO:0000313" key="1">
    <source>
        <dbReference type="EMBL" id="CAM60874.1"/>
    </source>
</evidence>
<dbReference type="EMBL" id="CU458896">
    <property type="protein sequence ID" value="CAM60874.1"/>
    <property type="molecule type" value="Genomic_DNA"/>
</dbReference>
<dbReference type="PROSITE" id="PS51257">
    <property type="entry name" value="PROKAR_LIPOPROTEIN"/>
    <property type="match status" value="1"/>
</dbReference>
<evidence type="ECO:0008006" key="3">
    <source>
        <dbReference type="Google" id="ProtNLM"/>
    </source>
</evidence>
<evidence type="ECO:0000313" key="2">
    <source>
        <dbReference type="Proteomes" id="UP000007137"/>
    </source>
</evidence>
<sequence length="193" mass="20725">MFAKTGSLIAGMVVLSVAGCSSTEPSGTGATTVRTSVASGPVDFAKIPGQIPAEAEMTQQGSEEAPIGACVYLKGKPGSVTLNKVDCDSQDANYRVIQRVGFPDQCVNDADRRFYLGSPQGEWTACMDYAWTSEGCISVAPDKVVRAECDDKNLPNRERPITILFNTIDTSRCLFGGFAHPVRRFTVCTETQK</sequence>